<organism evidence="2 3">
    <name type="scientific">Iris pallida</name>
    <name type="common">Sweet iris</name>
    <dbReference type="NCBI Taxonomy" id="29817"/>
    <lineage>
        <taxon>Eukaryota</taxon>
        <taxon>Viridiplantae</taxon>
        <taxon>Streptophyta</taxon>
        <taxon>Embryophyta</taxon>
        <taxon>Tracheophyta</taxon>
        <taxon>Spermatophyta</taxon>
        <taxon>Magnoliopsida</taxon>
        <taxon>Liliopsida</taxon>
        <taxon>Asparagales</taxon>
        <taxon>Iridaceae</taxon>
        <taxon>Iridoideae</taxon>
        <taxon>Irideae</taxon>
        <taxon>Iris</taxon>
    </lineage>
</organism>
<reference evidence="2" key="1">
    <citation type="journal article" date="2023" name="GigaByte">
        <title>Genome assembly of the bearded iris, Iris pallida Lam.</title>
        <authorList>
            <person name="Bruccoleri R.E."/>
            <person name="Oakeley E.J."/>
            <person name="Faust A.M.E."/>
            <person name="Altorfer M."/>
            <person name="Dessus-Babus S."/>
            <person name="Burckhardt D."/>
            <person name="Oertli M."/>
            <person name="Naumann U."/>
            <person name="Petersen F."/>
            <person name="Wong J."/>
        </authorList>
    </citation>
    <scope>NUCLEOTIDE SEQUENCE</scope>
    <source>
        <strain evidence="2">GSM-AAB239-AS_SAM_17_03QT</strain>
    </source>
</reference>
<accession>A0AAX6EMJ8</accession>
<keyword evidence="3" id="KW-1185">Reference proteome</keyword>
<evidence type="ECO:0000313" key="2">
    <source>
        <dbReference type="EMBL" id="KAJ6805131.1"/>
    </source>
</evidence>
<proteinExistence type="predicted"/>
<gene>
    <name evidence="2" type="ORF">M6B38_182180</name>
</gene>
<dbReference type="AlphaFoldDB" id="A0AAX6EMJ8"/>
<evidence type="ECO:0000313" key="3">
    <source>
        <dbReference type="Proteomes" id="UP001140949"/>
    </source>
</evidence>
<evidence type="ECO:0000256" key="1">
    <source>
        <dbReference type="SAM" id="MobiDB-lite"/>
    </source>
</evidence>
<comment type="caution">
    <text evidence="2">The sequence shown here is derived from an EMBL/GenBank/DDBJ whole genome shotgun (WGS) entry which is preliminary data.</text>
</comment>
<protein>
    <submittedName>
        <fullName evidence="2">Uncharacterized protein</fullName>
    </submittedName>
</protein>
<dbReference type="EMBL" id="JANAVB010035616">
    <property type="protein sequence ID" value="KAJ6805131.1"/>
    <property type="molecule type" value="Genomic_DNA"/>
</dbReference>
<reference evidence="2" key="2">
    <citation type="submission" date="2023-04" db="EMBL/GenBank/DDBJ databases">
        <authorList>
            <person name="Bruccoleri R.E."/>
            <person name="Oakeley E.J."/>
            <person name="Faust A.-M."/>
            <person name="Dessus-Babus S."/>
            <person name="Altorfer M."/>
            <person name="Burckhardt D."/>
            <person name="Oertli M."/>
            <person name="Naumann U."/>
            <person name="Petersen F."/>
            <person name="Wong J."/>
        </authorList>
    </citation>
    <scope>NUCLEOTIDE SEQUENCE</scope>
    <source>
        <strain evidence="2">GSM-AAB239-AS_SAM_17_03QT</strain>
        <tissue evidence="2">Leaf</tissue>
    </source>
</reference>
<name>A0AAX6EMJ8_IRIPA</name>
<dbReference type="Proteomes" id="UP001140949">
    <property type="component" value="Unassembled WGS sequence"/>
</dbReference>
<feature type="region of interest" description="Disordered" evidence="1">
    <location>
        <begin position="56"/>
        <end position="86"/>
    </location>
</feature>
<sequence length="86" mass="9350">MARCSGGDCPSGCRLTPATKEAVAQGFDDERWLRAPDLDTAVLIDPRGDGCRLQGFPTSLDGRGRWQGGSNASMQRPDEDGDLRRR</sequence>